<feature type="compositionally biased region" description="Low complexity" evidence="10">
    <location>
        <begin position="1878"/>
        <end position="1902"/>
    </location>
</feature>
<feature type="compositionally biased region" description="Basic and acidic residues" evidence="10">
    <location>
        <begin position="913"/>
        <end position="925"/>
    </location>
</feature>
<feature type="compositionally biased region" description="Basic and acidic residues" evidence="10">
    <location>
        <begin position="643"/>
        <end position="659"/>
    </location>
</feature>
<dbReference type="PROSITE" id="PS51204">
    <property type="entry name" value="HSA"/>
    <property type="match status" value="1"/>
</dbReference>
<dbReference type="PROSITE" id="PS51192">
    <property type="entry name" value="HELICASE_ATP_BIND_1"/>
    <property type="match status" value="1"/>
</dbReference>
<dbReference type="Gene3D" id="3.40.50.300">
    <property type="entry name" value="P-loop containing nucleotide triphosphate hydrolases"/>
    <property type="match status" value="1"/>
</dbReference>
<dbReference type="Gene3D" id="1.20.120.850">
    <property type="entry name" value="SWI2/SNF2 ATPases, N-terminal domain"/>
    <property type="match status" value="1"/>
</dbReference>
<feature type="compositionally biased region" description="Polar residues" evidence="10">
    <location>
        <begin position="2869"/>
        <end position="2889"/>
    </location>
</feature>
<feature type="compositionally biased region" description="Low complexity" evidence="10">
    <location>
        <begin position="334"/>
        <end position="350"/>
    </location>
</feature>
<feature type="non-terminal residue" evidence="14">
    <location>
        <position position="3491"/>
    </location>
</feature>
<feature type="region of interest" description="Disordered" evidence="10">
    <location>
        <begin position="480"/>
        <end position="1076"/>
    </location>
</feature>
<feature type="compositionally biased region" description="Acidic residues" evidence="10">
    <location>
        <begin position="2297"/>
        <end position="2308"/>
    </location>
</feature>
<evidence type="ECO:0000256" key="5">
    <source>
        <dbReference type="ARBA" id="ARBA00022806"/>
    </source>
</evidence>
<feature type="compositionally biased region" description="Low complexity" evidence="10">
    <location>
        <begin position="2182"/>
        <end position="2191"/>
    </location>
</feature>
<dbReference type="InterPro" id="IPR038718">
    <property type="entry name" value="SNF2-like_sf"/>
</dbReference>
<feature type="compositionally biased region" description="Basic residues" evidence="10">
    <location>
        <begin position="987"/>
        <end position="1002"/>
    </location>
</feature>
<feature type="region of interest" description="Disordered" evidence="10">
    <location>
        <begin position="1994"/>
        <end position="2069"/>
    </location>
</feature>
<feature type="domain" description="Helicase C-terminal" evidence="12">
    <location>
        <begin position="3298"/>
        <end position="3454"/>
    </location>
</feature>
<feature type="compositionally biased region" description="Low complexity" evidence="10">
    <location>
        <begin position="1736"/>
        <end position="1774"/>
    </location>
</feature>
<accession>A0A2C6LF74</accession>
<evidence type="ECO:0000256" key="3">
    <source>
        <dbReference type="ARBA" id="ARBA00022741"/>
    </source>
</evidence>
<dbReference type="SUPFAM" id="SSF52540">
    <property type="entry name" value="P-loop containing nucleoside triphosphate hydrolases"/>
    <property type="match status" value="3"/>
</dbReference>
<dbReference type="InterPro" id="IPR000330">
    <property type="entry name" value="SNF2_N"/>
</dbReference>
<feature type="compositionally biased region" description="Low complexity" evidence="10">
    <location>
        <begin position="2131"/>
        <end position="2154"/>
    </location>
</feature>
<dbReference type="EMBL" id="MIGC01000272">
    <property type="protein sequence ID" value="PHJ25452.1"/>
    <property type="molecule type" value="Genomic_DNA"/>
</dbReference>
<feature type="compositionally biased region" description="Acidic residues" evidence="10">
    <location>
        <begin position="660"/>
        <end position="719"/>
    </location>
</feature>
<evidence type="ECO:0000256" key="1">
    <source>
        <dbReference type="ARBA" id="ARBA00004123"/>
    </source>
</evidence>
<feature type="compositionally biased region" description="Low complexity" evidence="10">
    <location>
        <begin position="2207"/>
        <end position="2264"/>
    </location>
</feature>
<feature type="compositionally biased region" description="Basic and acidic residues" evidence="10">
    <location>
        <begin position="947"/>
        <end position="975"/>
    </location>
</feature>
<keyword evidence="9" id="KW-0539">Nucleus</keyword>
<keyword evidence="5" id="KW-0347">Helicase</keyword>
<proteinExistence type="inferred from homology"/>
<keyword evidence="6" id="KW-0067">ATP-binding</keyword>
<feature type="compositionally biased region" description="Low complexity" evidence="10">
    <location>
        <begin position="13"/>
        <end position="25"/>
    </location>
</feature>
<evidence type="ECO:0000256" key="7">
    <source>
        <dbReference type="ARBA" id="ARBA00022853"/>
    </source>
</evidence>
<feature type="compositionally biased region" description="Low complexity" evidence="10">
    <location>
        <begin position="1835"/>
        <end position="1854"/>
    </location>
</feature>
<feature type="compositionally biased region" description="Polar residues" evidence="10">
    <location>
        <begin position="1721"/>
        <end position="1735"/>
    </location>
</feature>
<feature type="region of interest" description="Disordered" evidence="10">
    <location>
        <begin position="333"/>
        <end position="356"/>
    </location>
</feature>
<dbReference type="InterPro" id="IPR014001">
    <property type="entry name" value="Helicase_ATP-bd"/>
</dbReference>
<feature type="compositionally biased region" description="Basic and acidic residues" evidence="10">
    <location>
        <begin position="67"/>
        <end position="76"/>
    </location>
</feature>
<feature type="compositionally biased region" description="Basic and acidic residues" evidence="10">
    <location>
        <begin position="1607"/>
        <end position="1617"/>
    </location>
</feature>
<feature type="region of interest" description="Disordered" evidence="10">
    <location>
        <begin position="2398"/>
        <end position="2453"/>
    </location>
</feature>
<feature type="compositionally biased region" description="Basic and acidic residues" evidence="10">
    <location>
        <begin position="124"/>
        <end position="149"/>
    </location>
</feature>
<gene>
    <name evidence="14" type="ORF">CSUI_000697</name>
</gene>
<feature type="compositionally biased region" description="Low complexity" evidence="10">
    <location>
        <begin position="932"/>
        <end position="946"/>
    </location>
</feature>
<feature type="compositionally biased region" description="Low complexity" evidence="10">
    <location>
        <begin position="2842"/>
        <end position="2853"/>
    </location>
</feature>
<feature type="compositionally biased region" description="Basic and acidic residues" evidence="10">
    <location>
        <begin position="1624"/>
        <end position="1635"/>
    </location>
</feature>
<evidence type="ECO:0000259" key="12">
    <source>
        <dbReference type="PROSITE" id="PS51194"/>
    </source>
</evidence>
<evidence type="ECO:0000313" key="14">
    <source>
        <dbReference type="EMBL" id="PHJ25452.1"/>
    </source>
</evidence>
<feature type="compositionally biased region" description="Acidic residues" evidence="10">
    <location>
        <begin position="1007"/>
        <end position="1020"/>
    </location>
</feature>
<dbReference type="GO" id="GO:0004386">
    <property type="term" value="F:helicase activity"/>
    <property type="evidence" value="ECO:0007669"/>
    <property type="project" value="UniProtKB-KW"/>
</dbReference>
<dbReference type="Pfam" id="PF00271">
    <property type="entry name" value="Helicase_C"/>
    <property type="match status" value="1"/>
</dbReference>
<dbReference type="SMART" id="SM00487">
    <property type="entry name" value="DEXDc"/>
    <property type="match status" value="1"/>
</dbReference>
<feature type="region of interest" description="Disordered" evidence="10">
    <location>
        <begin position="2087"/>
        <end position="2386"/>
    </location>
</feature>
<feature type="region of interest" description="Disordered" evidence="10">
    <location>
        <begin position="2840"/>
        <end position="2889"/>
    </location>
</feature>
<feature type="compositionally biased region" description="Low complexity" evidence="10">
    <location>
        <begin position="2311"/>
        <end position="2328"/>
    </location>
</feature>
<feature type="compositionally biased region" description="Polar residues" evidence="10">
    <location>
        <begin position="2047"/>
        <end position="2060"/>
    </location>
</feature>
<dbReference type="GeneID" id="94424139"/>
<dbReference type="PANTHER" id="PTHR45685">
    <property type="entry name" value="HELICASE SRCAP-RELATED"/>
    <property type="match status" value="1"/>
</dbReference>
<dbReference type="FunFam" id="3.40.50.10810:FF:000005">
    <property type="entry name" value="Photoperiod-independent early flowering 1"/>
    <property type="match status" value="1"/>
</dbReference>
<feature type="compositionally biased region" description="Low complexity" evidence="10">
    <location>
        <begin position="2406"/>
        <end position="2422"/>
    </location>
</feature>
<dbReference type="GO" id="GO:0005524">
    <property type="term" value="F:ATP binding"/>
    <property type="evidence" value="ECO:0007669"/>
    <property type="project" value="UniProtKB-KW"/>
</dbReference>
<dbReference type="InterPro" id="IPR027417">
    <property type="entry name" value="P-loop_NTPase"/>
</dbReference>
<feature type="compositionally biased region" description="Basic and acidic residues" evidence="10">
    <location>
        <begin position="2749"/>
        <end position="2760"/>
    </location>
</feature>
<keyword evidence="7" id="KW-0156">Chromatin regulator</keyword>
<feature type="compositionally biased region" description="Basic and acidic residues" evidence="10">
    <location>
        <begin position="780"/>
        <end position="791"/>
    </location>
</feature>
<evidence type="ECO:0000256" key="4">
    <source>
        <dbReference type="ARBA" id="ARBA00022801"/>
    </source>
</evidence>
<feature type="compositionally biased region" description="Low complexity" evidence="10">
    <location>
        <begin position="1021"/>
        <end position="1037"/>
    </location>
</feature>
<dbReference type="GO" id="GO:0003677">
    <property type="term" value="F:DNA binding"/>
    <property type="evidence" value="ECO:0007669"/>
    <property type="project" value="UniProtKB-KW"/>
</dbReference>
<feature type="compositionally biased region" description="Low complexity" evidence="10">
    <location>
        <begin position="2501"/>
        <end position="2512"/>
    </location>
</feature>
<reference evidence="14 15" key="1">
    <citation type="journal article" date="2017" name="Int. J. Parasitol.">
        <title>The genome of the protozoan parasite Cystoisospora suis and a reverse vaccinology approach to identify vaccine candidates.</title>
        <authorList>
            <person name="Palmieri N."/>
            <person name="Shrestha A."/>
            <person name="Ruttkowski B."/>
            <person name="Beck T."/>
            <person name="Vogl C."/>
            <person name="Tomley F."/>
            <person name="Blake D.P."/>
            <person name="Joachim A."/>
        </authorList>
    </citation>
    <scope>NUCLEOTIDE SEQUENCE [LARGE SCALE GENOMIC DNA]</scope>
    <source>
        <strain evidence="14 15">Wien I</strain>
    </source>
</reference>
<evidence type="ECO:0000256" key="9">
    <source>
        <dbReference type="ARBA" id="ARBA00023242"/>
    </source>
</evidence>
<dbReference type="InterPro" id="IPR050520">
    <property type="entry name" value="INO80/SWR1_helicase"/>
</dbReference>
<feature type="compositionally biased region" description="Polar residues" evidence="10">
    <location>
        <begin position="1"/>
        <end position="12"/>
    </location>
</feature>
<dbReference type="PANTHER" id="PTHR45685:SF1">
    <property type="entry name" value="HELICASE SRCAP"/>
    <property type="match status" value="1"/>
</dbReference>
<evidence type="ECO:0000313" key="15">
    <source>
        <dbReference type="Proteomes" id="UP000221165"/>
    </source>
</evidence>
<dbReference type="Pfam" id="PF00176">
    <property type="entry name" value="SNF2-rel_dom"/>
    <property type="match status" value="1"/>
</dbReference>
<feature type="region of interest" description="Disordered" evidence="10">
    <location>
        <begin position="2689"/>
        <end position="2767"/>
    </location>
</feature>
<feature type="region of interest" description="Disordered" evidence="10">
    <location>
        <begin position="2498"/>
        <end position="2523"/>
    </location>
</feature>
<feature type="compositionally biased region" description="Basic and acidic residues" evidence="10">
    <location>
        <begin position="2352"/>
        <end position="2386"/>
    </location>
</feature>
<name>A0A2C6LF74_9APIC</name>
<feature type="compositionally biased region" description="Low complexity" evidence="10">
    <location>
        <begin position="2433"/>
        <end position="2453"/>
    </location>
</feature>
<dbReference type="RefSeq" id="XP_067927099.1">
    <property type="nucleotide sequence ID" value="XM_068060928.1"/>
</dbReference>
<dbReference type="Pfam" id="PF07529">
    <property type="entry name" value="HSA"/>
    <property type="match status" value="1"/>
</dbReference>
<feature type="domain" description="Helicase ATP-binding" evidence="11">
    <location>
        <begin position="1098"/>
        <end position="1263"/>
    </location>
</feature>
<feature type="compositionally biased region" description="Acidic residues" evidence="10">
    <location>
        <begin position="583"/>
        <end position="594"/>
    </location>
</feature>
<evidence type="ECO:0000256" key="8">
    <source>
        <dbReference type="ARBA" id="ARBA00023125"/>
    </source>
</evidence>
<feature type="compositionally biased region" description="Basic and acidic residues" evidence="10">
    <location>
        <begin position="1533"/>
        <end position="1558"/>
    </location>
</feature>
<feature type="compositionally biased region" description="Low complexity" evidence="10">
    <location>
        <begin position="1562"/>
        <end position="1577"/>
    </location>
</feature>
<feature type="compositionally biased region" description="Basic and acidic residues" evidence="10">
    <location>
        <begin position="1683"/>
        <end position="1706"/>
    </location>
</feature>
<dbReference type="GO" id="GO:0042393">
    <property type="term" value="F:histone binding"/>
    <property type="evidence" value="ECO:0007669"/>
    <property type="project" value="TreeGrafter"/>
</dbReference>
<comment type="caution">
    <text evidence="14">The sequence shown here is derived from an EMBL/GenBank/DDBJ whole genome shotgun (WGS) entry which is preliminary data.</text>
</comment>
<feature type="region of interest" description="Disordered" evidence="10">
    <location>
        <begin position="2540"/>
        <end position="2574"/>
    </location>
</feature>
<dbReference type="OrthoDB" id="448448at2759"/>
<sequence>MEFSSNPQSEINSSPTTSHSRSSSHATRRGGGRPSSGGGRHRGKNFSSSSSSSSSNSLYPGEGWPEMNHDNGEVPSDRVNSYQSHLIHHSQNDIPRPHPGCPPLLASSLHQSSYHEMPSSSSSHPRDAGRGDEDDNGRRETRKMIHGERTGGGGMSGESSHLDAYHGTLGSRETSFQAIKNSGNEEVLSSSPTVSSSCHSSSAIDGLAALEWMDVEPPLEPEVETAKRILQVQEEQRQILLLVQKQREEAKARGEVLPDEPPPDLARRMCGVDDHGNLLHPRCMDMKQFVQGLGGIYLFGEGKDEEENEVRNDIKHYKKCLEQVHIKMGKIARGTSASGGDSASGSAAPVGPAPREPSRQHLIELAFVHRDIFCREMKEFQGLVIDEHKEKKKLFRQLASGCRKQVDLIEKKKQTKIEEEERRVRGLAKTVCTTVELFWKRIERVVWEGEKRKLMRQLHEKKRKKLDRLVRQAMKKCKLLARGLRESRRAPGSHPPRAKDREHKNSSSLSSSSTSSSRRSSCSEAGERGRKRKERKKEGHTSSSSNDTKGKMKKGREKDDVSPPTGEAKGTAKKTVQDKQEREEQDEEEEEEGNFDVSQFAGQEEEDQRLDAMMEEEEGEGEDTEDEKDELAALQAEADMPLEDLKKLYGGDRRDSEKDKEEEEEEKTKEGEEEEGDDGGEGEDFSEDAFAQQEEEDKALDAALDEEEDEDGKEQEEELRDLQEEANLPIEELLKRCYGVSGDEDELRKDRARKDTQRTKQDEKEEEGEGEEEEAEEGEDLKVDPESLARQEEEDEELDAAMDEDEDEEDKAEELKALQEDADLPLEELIKRYGSSPGGVAARGGVDASSPPSEEEVVIPVRRRSARVRSRQAARSSSHSPVEDGSPSKDGGEEEGRECDGDSSHVAMSADSKTADEEKGREGGACKRSRRSSSSSSSAHQSSSSSVHEERQKSDSGEREETFSPQRDQEKKGEQQQEEEVGDAKKEKKKKSRKKKKKKRRKKDEWSSNDEEEEESESDDLFSSSSSLSTKLISSVKLSEEDEESDHPVEKEECRDKKEKKSGESASITAEQRRHNPAPELIRATLRTYQMEGVKWLYALHNKGLNGILADEMGLGKTLQTIAFLACLAVKKNIWGPHLIVVPTSVMLNWEMEFLKFSPGFKILVYYGSAQDRARKRIGWSRPYAFHVCIVSYSTVVKDAPMFRRKKWYSLILDEAQNIKNFHSRRWQVLLTFNTQHRLLLTGTPLQNNLVELWSLLHFLMPQVFESHTDFKEWFSDPLTTAIEQEQVNDHKLLLEKLHALLRPYLLRRLKKDVEKQMPCKYEHVVRCILTKRQRCLYDEFIHRRQVQQTLDVGNYRGMLNILMQLRKVCNHPDLFEPRHIETPVGGGGVDCLSQDLPALVCLWLFEPWNWSLEERLRRVTLPILSLIHYEMKFSSLQHQTARHLSPLLLLSKPPPVCLAKPRVSSFSSSSSSFLSPLKVLTTATAIDECDVLSLPQPVYTTMRKKRRILSSPPSLVSLPSFSSPLQSEGLLEAKEGGEVKRVLKAPSEKKEEREEGKPQGSSLSSSSSLPTASSHSVAQVKQEPHSMGCSGQGGGSLQDVSQKDTIGLEKEERKLTQQEFEEAGERRGRREEVLHGVLRLHNKNLSQPTGSSDSSDSSLSSSSELLCAVRKEPFQGGNSSVTERRKIEEMNIEKRLKEEKEREEANTASKSAFNACVIGPNQNHVSPSSPLQFASHQSSRSTFSTSISSCSSSSLSSSLSSSATTTPASTQDSHFSSCLSFPHSLLPSQQSSPSRPPPGGQRSSHSQNPHLERHHEEDRERQKPRDGIGNNGNSSALSCSLPSSSPHTSSSPSRRALQESHFPLLPPESSAPQLQRSSSASCSSLSPPSSSFLNSSVSDSLHPAAPEQENRNIHSSLPSALPVSIGLNSLPVNSSHPPERALIAASSLSSCNVTSTSSSHSASHESFSSVSMPSLSSLSQAHKGCIVNSSLSHLSSRRLSPPRHMSTSDHKGNSSFLGGERHSHLPPFLHPSSPPSSSLPEKSQRDSIFSSSTAHSQNLPCLPSSSSSSLSSQAFLQHTSIQSASISSLRQSRGESVCPPPSPSSSSHTRTGEEEEKREGRIEESDDKPSSSFFSSSSIGEPLLPSGGLSSPLTPVDSQDLQDVHHERSLVGDQPSCLQQSSHSETSFSSLLVKQSRHDSPGNYLSSPFSSSSASHVQYHSPVPSSSQQQSQSSPSVFIPSSQIHSTSSSSLPSLHSSASYQSVSSPFRESQQPSIPSYFETTAMHRSTLSPGDSEVVEAEDCEDTDLPSVFSCPSTSSFSSSALQSDEQAVAALGSARRSRQGGANTSTRSEDLTSLHGNRSQERKEEEDGRQKEEERREGSRIVRGECKGFECMYGNNDHESLPSSPSLSRSSALCMSLPTSPPVERPTSNLCSSSSLSSSSPRSSLSEVSHVIPIEEDRVSSYSKHLETSSFSSCSSSPSMSLPFSHEDILPLQTRSSQSSSEFSSVSDTHRVSRSPRSPIIQDFFSHKSSRIRSAGQLHAIRSSPSSSLQRREETRNISLDPPAPSTSMRNIRKVENDRESFHVEGNVLVNRSPSPLCPLIIQHSDKDEGASSRMNHMGSVKSVGEKKVGALDDQTGVDYLSSFHTKIESSSSVSCLMKREEKKKFRVESLTATAFPLDLRDLLSSSSSSVPPRSCGKSRSESVQEEDEEEREKRKLTRVDGQGGERRSEAYQQIEREEDEDEGRSKQEETDKDNLMSTSSLISAKRRKLLQYVATENSEMHSCPTSSSTISTSQSPPIHVWGSAVQTPVLLPVKLERSSTSSFPLGEQDLSQAGVISSSPSTCISSTMKRKKTEKQEEKKKITSSNHQYLQEESESGTLSLSPLSDKKMISDIPSSAPSSWVLTRPFGSTSLSDIEGFLKRHAMKSFVYNEKSRLLHLRNFFPISRIFVNHIISQQDGQSYEDLSDSYSSSSLRHETPLTACGDLASGGYPYYSESIAPLGGGGGVTRDLSGGGGSAGSSAASHLSSSTISDIPHLLDLHPPLHQNKTSGVGVGGGGASHQYERVVRRLGSVWRKWLCHRVEERTGLYVMDETGDGWRRHTRDGMYLGDIELASLQDDEWIREVKQKTSEIEERSIEICQQNFLLESELSLLSPPPFGGSDCRDLLKKEILTSPRNPVSFLHQPIRTCEDYLERGEVLREICLTASEIFERDRNLLIRCSVICNPRVQPGHPRIYLRGPGGITSRDASFSAFQEVQKEIQESVGELHEAVERQRRIFPCKQTLQDDCGKLIVLAELLMKLRADNHRCLLFTQFSKMLDVLEAWINHQGFTYVRLDGSTKVDQRQRIVTRFNSNPRIFLFISSTRAGGVGLNLTGADTVIFYDTDWNPAMDKQAMDRCHRIGQTRDVHVYRLVSEHSIEENIWRKQLQKRLLDEVVVDQGLFTMENTTKEMHLSALDQATKRNKDEQATQEWFSTSDTLKELLASP</sequence>
<comment type="subcellular location">
    <subcellularLocation>
        <location evidence="1">Nucleus</location>
    </subcellularLocation>
</comment>
<organism evidence="14 15">
    <name type="scientific">Cystoisospora suis</name>
    <dbReference type="NCBI Taxonomy" id="483139"/>
    <lineage>
        <taxon>Eukaryota</taxon>
        <taxon>Sar</taxon>
        <taxon>Alveolata</taxon>
        <taxon>Apicomplexa</taxon>
        <taxon>Conoidasida</taxon>
        <taxon>Coccidia</taxon>
        <taxon>Eucoccidiorida</taxon>
        <taxon>Eimeriorina</taxon>
        <taxon>Sarcocystidae</taxon>
        <taxon>Cystoisospora</taxon>
    </lineage>
</organism>
<dbReference type="GO" id="GO:0016887">
    <property type="term" value="F:ATP hydrolysis activity"/>
    <property type="evidence" value="ECO:0007669"/>
    <property type="project" value="TreeGrafter"/>
</dbReference>
<dbReference type="VEuPathDB" id="ToxoDB:CSUI_000697"/>
<evidence type="ECO:0000256" key="10">
    <source>
        <dbReference type="SAM" id="MobiDB-lite"/>
    </source>
</evidence>
<feature type="compositionally biased region" description="Basic and acidic residues" evidence="10">
    <location>
        <begin position="1046"/>
        <end position="1063"/>
    </location>
</feature>
<dbReference type="SMART" id="SM00490">
    <property type="entry name" value="HELICc"/>
    <property type="match status" value="1"/>
</dbReference>
<feature type="compositionally biased region" description="Acidic residues" evidence="10">
    <location>
        <begin position="764"/>
        <end position="779"/>
    </location>
</feature>
<keyword evidence="8" id="KW-0238">DNA-binding</keyword>
<evidence type="ECO:0000259" key="13">
    <source>
        <dbReference type="PROSITE" id="PS51204"/>
    </source>
</evidence>
<evidence type="ECO:0000256" key="2">
    <source>
        <dbReference type="ARBA" id="ARBA00009220"/>
    </source>
</evidence>
<feature type="compositionally biased region" description="Basic residues" evidence="10">
    <location>
        <begin position="861"/>
        <end position="872"/>
    </location>
</feature>
<dbReference type="CDD" id="cd18793">
    <property type="entry name" value="SF2_C_SNF"/>
    <property type="match status" value="1"/>
</dbReference>
<dbReference type="PROSITE" id="PS51194">
    <property type="entry name" value="HELICASE_CTER"/>
    <property type="match status" value="1"/>
</dbReference>
<feature type="domain" description="HSA" evidence="13">
    <location>
        <begin position="357"/>
        <end position="429"/>
    </location>
</feature>
<feature type="compositionally biased region" description="Low complexity" evidence="10">
    <location>
        <begin position="1783"/>
        <end position="1794"/>
    </location>
</feature>
<feature type="compositionally biased region" description="Low complexity" evidence="10">
    <location>
        <begin position="2689"/>
        <end position="2700"/>
    </location>
</feature>
<dbReference type="GO" id="GO:0000812">
    <property type="term" value="C:Swr1 complex"/>
    <property type="evidence" value="ECO:0007669"/>
    <property type="project" value="TreeGrafter"/>
</dbReference>
<dbReference type="Gene3D" id="3.40.50.10810">
    <property type="entry name" value="Tandem AAA-ATPase domain"/>
    <property type="match status" value="1"/>
</dbReference>
<dbReference type="Proteomes" id="UP000221165">
    <property type="component" value="Unassembled WGS sequence"/>
</dbReference>
<feature type="compositionally biased region" description="Low complexity" evidence="10">
    <location>
        <begin position="506"/>
        <end position="523"/>
    </location>
</feature>
<feature type="region of interest" description="Disordered" evidence="10">
    <location>
        <begin position="1533"/>
        <end position="1920"/>
    </location>
</feature>
<feature type="compositionally biased region" description="Basic and acidic residues" evidence="10">
    <location>
        <begin position="746"/>
        <end position="763"/>
    </location>
</feature>
<feature type="compositionally biased region" description="Basic and acidic residues" evidence="10">
    <location>
        <begin position="2111"/>
        <end position="2130"/>
    </location>
</feature>
<feature type="compositionally biased region" description="Basic and acidic residues" evidence="10">
    <location>
        <begin position="1811"/>
        <end position="1827"/>
    </location>
</feature>
<feature type="region of interest" description="Disordered" evidence="10">
    <location>
        <begin position="1"/>
        <end position="158"/>
    </location>
</feature>
<dbReference type="InterPro" id="IPR001650">
    <property type="entry name" value="Helicase_C-like"/>
</dbReference>
<dbReference type="GO" id="GO:0006338">
    <property type="term" value="P:chromatin remodeling"/>
    <property type="evidence" value="ECO:0007669"/>
    <property type="project" value="TreeGrafter"/>
</dbReference>
<keyword evidence="4" id="KW-0378">Hydrolase</keyword>
<dbReference type="InterPro" id="IPR049730">
    <property type="entry name" value="SNF2/RAD54-like_C"/>
</dbReference>
<keyword evidence="3" id="KW-0547">Nucleotide-binding</keyword>
<keyword evidence="15" id="KW-1185">Reference proteome</keyword>
<feature type="compositionally biased region" description="Polar residues" evidence="10">
    <location>
        <begin position="2265"/>
        <end position="2277"/>
    </location>
</feature>
<evidence type="ECO:0000256" key="6">
    <source>
        <dbReference type="ARBA" id="ARBA00022840"/>
    </source>
</evidence>
<feature type="compositionally biased region" description="Low complexity" evidence="10">
    <location>
        <begin position="1652"/>
        <end position="1664"/>
    </location>
</feature>
<comment type="similarity">
    <text evidence="2">Belongs to the SNF2/RAD54 helicase family. SWR1 subfamily.</text>
</comment>
<feature type="compositionally biased region" description="Acidic residues" evidence="10">
    <location>
        <begin position="603"/>
        <end position="629"/>
    </location>
</feature>
<feature type="compositionally biased region" description="Low complexity" evidence="10">
    <location>
        <begin position="1994"/>
        <end position="2005"/>
    </location>
</feature>
<protein>
    <submittedName>
        <fullName evidence="14">Swi2 snf2 srcap ino80</fullName>
    </submittedName>
</protein>
<dbReference type="InterPro" id="IPR014012">
    <property type="entry name" value="HSA_dom"/>
</dbReference>
<feature type="compositionally biased region" description="Low complexity" evidence="10">
    <location>
        <begin position="110"/>
        <end position="123"/>
    </location>
</feature>
<feature type="compositionally biased region" description="Acidic residues" evidence="10">
    <location>
        <begin position="792"/>
        <end position="812"/>
    </location>
</feature>
<evidence type="ECO:0000259" key="11">
    <source>
        <dbReference type="PROSITE" id="PS51192"/>
    </source>
</evidence>
<feature type="compositionally biased region" description="Low complexity" evidence="10">
    <location>
        <begin position="47"/>
        <end position="57"/>
    </location>
</feature>